<comment type="similarity">
    <text evidence="2 4">Belongs to the pterin-4-alpha-carbinolamine dehydratase family.</text>
</comment>
<dbReference type="PANTHER" id="PTHR42805">
    <property type="entry name" value="PTERIN-4-ALPHA-CARBINOLAMINE DEHYDRATASE-RELATED"/>
    <property type="match status" value="1"/>
</dbReference>
<protein>
    <recommendedName>
        <fullName evidence="4">Putative pterin-4-alpha-carbinolamine dehydratase</fullName>
        <shortName evidence="4">PHS</shortName>
        <ecNumber evidence="4">4.2.1.96</ecNumber>
    </recommendedName>
    <alternativeName>
        <fullName evidence="4">4-alpha-hydroxy-tetrahydropterin dehydratase</fullName>
    </alternativeName>
    <alternativeName>
        <fullName evidence="4">Pterin carbinolamine dehydratase</fullName>
        <shortName evidence="4">PCD</shortName>
    </alternativeName>
</protein>
<dbReference type="OrthoDB" id="5294615at2"/>
<dbReference type="Gene3D" id="3.30.1360.20">
    <property type="entry name" value="Transcriptional coactivator/pterin dehydratase"/>
    <property type="match status" value="1"/>
</dbReference>
<proteinExistence type="inferred from homology"/>
<dbReference type="InterPro" id="IPR050376">
    <property type="entry name" value="Pterin-4-alpha-carb_dehyd"/>
</dbReference>
<dbReference type="AlphaFoldDB" id="A0A2P4EQM9"/>
<dbReference type="EMBL" id="PPSK01000030">
    <property type="protein sequence ID" value="POB00916.1"/>
    <property type="molecule type" value="Genomic_DNA"/>
</dbReference>
<keyword evidence="3 4" id="KW-0456">Lyase</keyword>
<dbReference type="InterPro" id="IPR001533">
    <property type="entry name" value="Pterin_deHydtase"/>
</dbReference>
<name>A0A2P4EQM9_9GAMM</name>
<evidence type="ECO:0000313" key="5">
    <source>
        <dbReference type="EMBL" id="POB00916.1"/>
    </source>
</evidence>
<dbReference type="SUPFAM" id="SSF55248">
    <property type="entry name" value="PCD-like"/>
    <property type="match status" value="1"/>
</dbReference>
<dbReference type="HAMAP" id="MF_00434">
    <property type="entry name" value="Pterin_4_alpha"/>
    <property type="match status" value="1"/>
</dbReference>
<dbReference type="GO" id="GO:0006729">
    <property type="term" value="P:tetrahydrobiopterin biosynthetic process"/>
    <property type="evidence" value="ECO:0007669"/>
    <property type="project" value="InterPro"/>
</dbReference>
<accession>A0A2P4EQM9</accession>
<keyword evidence="6" id="KW-1185">Reference proteome</keyword>
<organism evidence="5 6">
    <name type="scientific">Halopseudomonas oceani</name>
    <dbReference type="NCBI Taxonomy" id="1708783"/>
    <lineage>
        <taxon>Bacteria</taxon>
        <taxon>Pseudomonadati</taxon>
        <taxon>Pseudomonadota</taxon>
        <taxon>Gammaproteobacteria</taxon>
        <taxon>Pseudomonadales</taxon>
        <taxon>Pseudomonadaceae</taxon>
        <taxon>Halopseudomonas</taxon>
    </lineage>
</organism>
<dbReference type="Pfam" id="PF01329">
    <property type="entry name" value="Pterin_4a"/>
    <property type="match status" value="1"/>
</dbReference>
<evidence type="ECO:0000256" key="4">
    <source>
        <dbReference type="HAMAP-Rule" id="MF_00434"/>
    </source>
</evidence>
<dbReference type="CDD" id="cd00913">
    <property type="entry name" value="PCD_DCoH_subfamily_a"/>
    <property type="match status" value="1"/>
</dbReference>
<reference evidence="5 6" key="1">
    <citation type="submission" date="2018-01" db="EMBL/GenBank/DDBJ databases">
        <title>Draft genome of the type strain Pseudomonas oceani DSM 100277 isolated from the deep water in Okinawa trough, northwestern Pacific Ocean.</title>
        <authorList>
            <person name="Gomila M."/>
            <person name="Mulet M."/>
            <person name="Garcia-Valdes E."/>
            <person name="Lalucat J."/>
        </authorList>
    </citation>
    <scope>NUCLEOTIDE SEQUENCE [LARGE SCALE GENOMIC DNA]</scope>
    <source>
        <strain evidence="5 6">DSM 100277</strain>
    </source>
</reference>
<sequence>MNELADRALESGHQTSVLVEEQIQDLLTTLPDWELNCVEGIHRIERVYSFDDFVTALAFSNRVAALAEEHDHHPALLLEWGRVTASWWTHSLGGVHLNDLIMAARTERLYQNPPHS</sequence>
<dbReference type="PANTHER" id="PTHR42805:SF1">
    <property type="entry name" value="PTERIN-4-ALPHA-CARBINOLAMINE DEHYDRATASE-RELATED"/>
    <property type="match status" value="1"/>
</dbReference>
<comment type="catalytic activity">
    <reaction evidence="1 4">
        <text>(4aS,6R)-4a-hydroxy-L-erythro-5,6,7,8-tetrahydrobiopterin = (6R)-L-erythro-6,7-dihydrobiopterin + H2O</text>
        <dbReference type="Rhea" id="RHEA:11920"/>
        <dbReference type="ChEBI" id="CHEBI:15377"/>
        <dbReference type="ChEBI" id="CHEBI:15642"/>
        <dbReference type="ChEBI" id="CHEBI:43120"/>
        <dbReference type="EC" id="4.2.1.96"/>
    </reaction>
</comment>
<evidence type="ECO:0000256" key="2">
    <source>
        <dbReference type="ARBA" id="ARBA00006472"/>
    </source>
</evidence>
<dbReference type="EC" id="4.2.1.96" evidence="4"/>
<dbReference type="GO" id="GO:0008124">
    <property type="term" value="F:4-alpha-hydroxytetrahydrobiopterin dehydratase activity"/>
    <property type="evidence" value="ECO:0007669"/>
    <property type="project" value="UniProtKB-UniRule"/>
</dbReference>
<evidence type="ECO:0000256" key="3">
    <source>
        <dbReference type="ARBA" id="ARBA00023239"/>
    </source>
</evidence>
<comment type="caution">
    <text evidence="5">The sequence shown here is derived from an EMBL/GenBank/DDBJ whole genome shotgun (WGS) entry which is preliminary data.</text>
</comment>
<gene>
    <name evidence="5" type="ORF">C1949_18185</name>
</gene>
<evidence type="ECO:0000313" key="6">
    <source>
        <dbReference type="Proteomes" id="UP000243451"/>
    </source>
</evidence>
<dbReference type="RefSeq" id="WP_104739826.1">
    <property type="nucleotide sequence ID" value="NZ_BMHR01000006.1"/>
</dbReference>
<dbReference type="InterPro" id="IPR036428">
    <property type="entry name" value="PCD_sf"/>
</dbReference>
<evidence type="ECO:0000256" key="1">
    <source>
        <dbReference type="ARBA" id="ARBA00001554"/>
    </source>
</evidence>
<dbReference type="Proteomes" id="UP000243451">
    <property type="component" value="Unassembled WGS sequence"/>
</dbReference>